<proteinExistence type="predicted"/>
<keyword evidence="4" id="KW-1185">Reference proteome</keyword>
<dbReference type="PROSITE" id="PS51186">
    <property type="entry name" value="GNAT"/>
    <property type="match status" value="1"/>
</dbReference>
<accession>A0A517SBA5</accession>
<evidence type="ECO:0000313" key="4">
    <source>
        <dbReference type="Proteomes" id="UP000315700"/>
    </source>
</evidence>
<organism evidence="3 4">
    <name type="scientific">Caulifigura coniformis</name>
    <dbReference type="NCBI Taxonomy" id="2527983"/>
    <lineage>
        <taxon>Bacteria</taxon>
        <taxon>Pseudomonadati</taxon>
        <taxon>Planctomycetota</taxon>
        <taxon>Planctomycetia</taxon>
        <taxon>Planctomycetales</taxon>
        <taxon>Planctomycetaceae</taxon>
        <taxon>Caulifigura</taxon>
    </lineage>
</organism>
<evidence type="ECO:0000259" key="2">
    <source>
        <dbReference type="PROSITE" id="PS51186"/>
    </source>
</evidence>
<protein>
    <submittedName>
        <fullName evidence="3">Putative acetyltransferase</fullName>
    </submittedName>
</protein>
<gene>
    <name evidence="3" type="ORF">Pan44_14380</name>
</gene>
<keyword evidence="1 3" id="KW-0808">Transferase</keyword>
<dbReference type="InterPro" id="IPR000182">
    <property type="entry name" value="GNAT_dom"/>
</dbReference>
<evidence type="ECO:0000313" key="3">
    <source>
        <dbReference type="EMBL" id="QDT53421.1"/>
    </source>
</evidence>
<dbReference type="EMBL" id="CP036271">
    <property type="protein sequence ID" value="QDT53421.1"/>
    <property type="molecule type" value="Genomic_DNA"/>
</dbReference>
<dbReference type="Proteomes" id="UP000315700">
    <property type="component" value="Chromosome"/>
</dbReference>
<dbReference type="RefSeq" id="WP_145028620.1">
    <property type="nucleotide sequence ID" value="NZ_CP036271.1"/>
</dbReference>
<reference evidence="3 4" key="1">
    <citation type="submission" date="2019-02" db="EMBL/GenBank/DDBJ databases">
        <title>Deep-cultivation of Planctomycetes and their phenomic and genomic characterization uncovers novel biology.</title>
        <authorList>
            <person name="Wiegand S."/>
            <person name="Jogler M."/>
            <person name="Boedeker C."/>
            <person name="Pinto D."/>
            <person name="Vollmers J."/>
            <person name="Rivas-Marin E."/>
            <person name="Kohn T."/>
            <person name="Peeters S.H."/>
            <person name="Heuer A."/>
            <person name="Rast P."/>
            <person name="Oberbeckmann S."/>
            <person name="Bunk B."/>
            <person name="Jeske O."/>
            <person name="Meyerdierks A."/>
            <person name="Storesund J.E."/>
            <person name="Kallscheuer N."/>
            <person name="Luecker S."/>
            <person name="Lage O.M."/>
            <person name="Pohl T."/>
            <person name="Merkel B.J."/>
            <person name="Hornburger P."/>
            <person name="Mueller R.-W."/>
            <person name="Bruemmer F."/>
            <person name="Labrenz M."/>
            <person name="Spormann A.M."/>
            <person name="Op den Camp H."/>
            <person name="Overmann J."/>
            <person name="Amann R."/>
            <person name="Jetten M.S.M."/>
            <person name="Mascher T."/>
            <person name="Medema M.H."/>
            <person name="Devos D.P."/>
            <person name="Kaster A.-K."/>
            <person name="Ovreas L."/>
            <person name="Rohde M."/>
            <person name="Galperin M.Y."/>
            <person name="Jogler C."/>
        </authorList>
    </citation>
    <scope>NUCLEOTIDE SEQUENCE [LARGE SCALE GENOMIC DNA]</scope>
    <source>
        <strain evidence="3 4">Pan44</strain>
    </source>
</reference>
<dbReference type="PANTHER" id="PTHR13947:SF37">
    <property type="entry name" value="LD18367P"/>
    <property type="match status" value="1"/>
</dbReference>
<dbReference type="Gene3D" id="3.40.630.30">
    <property type="match status" value="1"/>
</dbReference>
<dbReference type="PANTHER" id="PTHR13947">
    <property type="entry name" value="GNAT FAMILY N-ACETYLTRANSFERASE"/>
    <property type="match status" value="1"/>
</dbReference>
<dbReference type="InterPro" id="IPR016181">
    <property type="entry name" value="Acyl_CoA_acyltransferase"/>
</dbReference>
<dbReference type="CDD" id="cd04301">
    <property type="entry name" value="NAT_SF"/>
    <property type="match status" value="1"/>
</dbReference>
<dbReference type="KEGG" id="ccos:Pan44_14380"/>
<name>A0A517SBA5_9PLAN</name>
<dbReference type="InParanoid" id="A0A517SBA5"/>
<evidence type="ECO:0000256" key="1">
    <source>
        <dbReference type="ARBA" id="ARBA00022679"/>
    </source>
</evidence>
<dbReference type="InterPro" id="IPR050769">
    <property type="entry name" value="NAT_camello-type"/>
</dbReference>
<dbReference type="AlphaFoldDB" id="A0A517SBA5"/>
<dbReference type="SUPFAM" id="SSF55729">
    <property type="entry name" value="Acyl-CoA N-acyltransferases (Nat)"/>
    <property type="match status" value="1"/>
</dbReference>
<sequence>MKPLELPPQLAGFTLREEPVPADRDAVRQIIADSGFFTDDEVGVAVELVDERLAKGSASGYDFMLVESGGKVIGYASYGEIPCTVGSYDLYWVAVDTSQQRRGIGRVLVDLVETRLRECGGRKVYIETSTKPLYDPTRGFYARCGYQEVARFPDFYNVGDGKVVYEKTL</sequence>
<dbReference type="OrthoDB" id="9798006at2"/>
<dbReference type="GO" id="GO:0008080">
    <property type="term" value="F:N-acetyltransferase activity"/>
    <property type="evidence" value="ECO:0007669"/>
    <property type="project" value="InterPro"/>
</dbReference>
<dbReference type="Pfam" id="PF00583">
    <property type="entry name" value="Acetyltransf_1"/>
    <property type="match status" value="1"/>
</dbReference>
<feature type="domain" description="N-acetyltransferase" evidence="2">
    <location>
        <begin position="13"/>
        <end position="169"/>
    </location>
</feature>